<gene>
    <name evidence="2" type="ORF">B1A_19226</name>
</gene>
<feature type="domain" description="MacB-like periplasmic core" evidence="1">
    <location>
        <begin position="4"/>
        <end position="115"/>
    </location>
</feature>
<sequence length="152" mass="16930">AESFGYWPSRGRFITREDNLRNRRVAVIGTRVLDKLHMHGDPVGEYFQIGSAWFRIVGEQHKLGSLGGQDRDNQVIIPYGTALSLLGNAQVPDIDIEIKLASGADLDAVRGRIETLLRRLHHLKPGQADNFKVATAAQLLSSFKKITQEITL</sequence>
<dbReference type="InterPro" id="IPR025857">
    <property type="entry name" value="MacB_PCD"/>
</dbReference>
<keyword evidence="2" id="KW-0067">ATP-binding</keyword>
<comment type="caution">
    <text evidence="2">The sequence shown here is derived from an EMBL/GenBank/DDBJ whole genome shotgun (WGS) entry which is preliminary data.</text>
</comment>
<dbReference type="EMBL" id="AUZX01014186">
    <property type="protein sequence ID" value="EQD32836.1"/>
    <property type="molecule type" value="Genomic_DNA"/>
</dbReference>
<keyword evidence="2" id="KW-0547">Nucleotide-binding</keyword>
<evidence type="ECO:0000259" key="1">
    <source>
        <dbReference type="Pfam" id="PF12704"/>
    </source>
</evidence>
<accession>T0YC53</accession>
<reference evidence="2" key="2">
    <citation type="journal article" date="2014" name="ISME J.">
        <title>Microbial stratification in low pH oxic and suboxic macroscopic growths along an acid mine drainage.</title>
        <authorList>
            <person name="Mendez-Garcia C."/>
            <person name="Mesa V."/>
            <person name="Sprenger R.R."/>
            <person name="Richter M."/>
            <person name="Diez M.S."/>
            <person name="Solano J."/>
            <person name="Bargiela R."/>
            <person name="Golyshina O.V."/>
            <person name="Manteca A."/>
            <person name="Ramos J.L."/>
            <person name="Gallego J.R."/>
            <person name="Llorente I."/>
            <person name="Martins Dos Santos V.A."/>
            <person name="Jensen O.N."/>
            <person name="Pelaez A.I."/>
            <person name="Sanchez J."/>
            <person name="Ferrer M."/>
        </authorList>
    </citation>
    <scope>NUCLEOTIDE SEQUENCE</scope>
</reference>
<proteinExistence type="predicted"/>
<dbReference type="Pfam" id="PF12704">
    <property type="entry name" value="MacB_PCD"/>
    <property type="match status" value="1"/>
</dbReference>
<dbReference type="AlphaFoldDB" id="T0YC53"/>
<evidence type="ECO:0000313" key="2">
    <source>
        <dbReference type="EMBL" id="EQD32836.1"/>
    </source>
</evidence>
<protein>
    <submittedName>
        <fullName evidence="2">Macrolide efflux ABC transporter, ATP-binding/permease protein</fullName>
    </submittedName>
</protein>
<dbReference type="GO" id="GO:0005524">
    <property type="term" value="F:ATP binding"/>
    <property type="evidence" value="ECO:0007669"/>
    <property type="project" value="UniProtKB-KW"/>
</dbReference>
<feature type="non-terminal residue" evidence="2">
    <location>
        <position position="1"/>
    </location>
</feature>
<organism evidence="2">
    <name type="scientific">mine drainage metagenome</name>
    <dbReference type="NCBI Taxonomy" id="410659"/>
    <lineage>
        <taxon>unclassified sequences</taxon>
        <taxon>metagenomes</taxon>
        <taxon>ecological metagenomes</taxon>
    </lineage>
</organism>
<name>T0YC53_9ZZZZ</name>
<reference evidence="2" key="1">
    <citation type="submission" date="2013-08" db="EMBL/GenBank/DDBJ databases">
        <authorList>
            <person name="Mendez C."/>
            <person name="Richter M."/>
            <person name="Ferrer M."/>
            <person name="Sanchez J."/>
        </authorList>
    </citation>
    <scope>NUCLEOTIDE SEQUENCE</scope>
</reference>
<feature type="non-terminal residue" evidence="2">
    <location>
        <position position="152"/>
    </location>
</feature>